<dbReference type="RefSeq" id="WP_092389052.1">
    <property type="nucleotide sequence ID" value="NZ_LT629787.1"/>
</dbReference>
<keyword evidence="1" id="KW-0732">Signal</keyword>
<dbReference type="EMBL" id="LT629787">
    <property type="protein sequence ID" value="SDU35273.1"/>
    <property type="molecule type" value="Genomic_DNA"/>
</dbReference>
<sequence length="156" mass="18111">MPKNVRVSKLFLVAVHMSFLILATQASAHEIQFRSECKPPYTISTFEEMVIGITPVIALQDLINLDETERASESIQIFLAGFIEPAYNFIERGCEVSVSAKKRLHELTRVLAVMNEKYPQEIWESNENIMRIFEEAKRMDPDHTARLRMRDWSRPL</sequence>
<name>A0A1H2HTQ0_9GAMM</name>
<accession>A0A1H2HTQ0</accession>
<proteinExistence type="predicted"/>
<evidence type="ECO:0000256" key="1">
    <source>
        <dbReference type="SAM" id="SignalP"/>
    </source>
</evidence>
<evidence type="ECO:0000313" key="2">
    <source>
        <dbReference type="EMBL" id="SDU35273.1"/>
    </source>
</evidence>
<reference evidence="3" key="1">
    <citation type="submission" date="2016-10" db="EMBL/GenBank/DDBJ databases">
        <authorList>
            <person name="Varghese N."/>
            <person name="Submissions S."/>
        </authorList>
    </citation>
    <scope>NUCLEOTIDE SEQUENCE [LARGE SCALE GENOMIC DNA]</scope>
    <source>
        <strain evidence="3">CECT 8338</strain>
    </source>
</reference>
<protein>
    <submittedName>
        <fullName evidence="2">Uncharacterized protein</fullName>
    </submittedName>
</protein>
<keyword evidence="3" id="KW-1185">Reference proteome</keyword>
<feature type="chain" id="PRO_5009276025" evidence="1">
    <location>
        <begin position="29"/>
        <end position="156"/>
    </location>
</feature>
<gene>
    <name evidence="2" type="ORF">SAMN05216210_3305</name>
</gene>
<organism evidence="2 3">
    <name type="scientific">Halopseudomonas salegens</name>
    <dbReference type="NCBI Taxonomy" id="1434072"/>
    <lineage>
        <taxon>Bacteria</taxon>
        <taxon>Pseudomonadati</taxon>
        <taxon>Pseudomonadota</taxon>
        <taxon>Gammaproteobacteria</taxon>
        <taxon>Pseudomonadales</taxon>
        <taxon>Pseudomonadaceae</taxon>
        <taxon>Halopseudomonas</taxon>
    </lineage>
</organism>
<dbReference type="AlphaFoldDB" id="A0A1H2HTQ0"/>
<dbReference type="STRING" id="1434072.SAMN05216210_3305"/>
<feature type="signal peptide" evidence="1">
    <location>
        <begin position="1"/>
        <end position="28"/>
    </location>
</feature>
<dbReference type="Proteomes" id="UP000243924">
    <property type="component" value="Chromosome I"/>
</dbReference>
<evidence type="ECO:0000313" key="3">
    <source>
        <dbReference type="Proteomes" id="UP000243924"/>
    </source>
</evidence>